<protein>
    <submittedName>
        <fullName evidence="1">Uncharacterized protein</fullName>
    </submittedName>
</protein>
<dbReference type="Proteomes" id="UP000223913">
    <property type="component" value="Unassembled WGS sequence"/>
</dbReference>
<comment type="caution">
    <text evidence="1">The sequence shown here is derived from an EMBL/GenBank/DDBJ whole genome shotgun (WGS) entry which is preliminary data.</text>
</comment>
<organism evidence="1 2">
    <name type="scientific">Flavilitoribacter nigricans (strain ATCC 23147 / DSM 23189 / NBRC 102662 / NCIMB 1420 / SS-2)</name>
    <name type="common">Lewinella nigricans</name>
    <dbReference type="NCBI Taxonomy" id="1122177"/>
    <lineage>
        <taxon>Bacteria</taxon>
        <taxon>Pseudomonadati</taxon>
        <taxon>Bacteroidota</taxon>
        <taxon>Saprospiria</taxon>
        <taxon>Saprospirales</taxon>
        <taxon>Lewinellaceae</taxon>
        <taxon>Flavilitoribacter</taxon>
    </lineage>
</organism>
<proteinExistence type="predicted"/>
<gene>
    <name evidence="1" type="ORF">CRP01_18475</name>
</gene>
<accession>A0A2D0N927</accession>
<dbReference type="AlphaFoldDB" id="A0A2D0N927"/>
<sequence length="63" mass="6838">MQIIQASNRQTSLIMRIKEGIVQRDLPSAATGIGAVFRSFDFRFCGFPAGGKLSCNRPGNHVA</sequence>
<evidence type="ECO:0000313" key="2">
    <source>
        <dbReference type="Proteomes" id="UP000223913"/>
    </source>
</evidence>
<name>A0A2D0N927_FLAN2</name>
<keyword evidence="2" id="KW-1185">Reference proteome</keyword>
<reference evidence="1 2" key="1">
    <citation type="submission" date="2017-10" db="EMBL/GenBank/DDBJ databases">
        <title>The draft genome sequence of Lewinella nigricans NBRC 102662.</title>
        <authorList>
            <person name="Wang K."/>
        </authorList>
    </citation>
    <scope>NUCLEOTIDE SEQUENCE [LARGE SCALE GENOMIC DNA]</scope>
    <source>
        <strain evidence="1 2">NBRC 102662</strain>
    </source>
</reference>
<dbReference type="EMBL" id="PDUD01000023">
    <property type="protein sequence ID" value="PHN05014.1"/>
    <property type="molecule type" value="Genomic_DNA"/>
</dbReference>
<evidence type="ECO:0000313" key="1">
    <source>
        <dbReference type="EMBL" id="PHN05014.1"/>
    </source>
</evidence>